<dbReference type="AlphaFoldDB" id="A0A9J5W5T9"/>
<protein>
    <submittedName>
        <fullName evidence="1">Uncharacterized protein</fullName>
    </submittedName>
</protein>
<accession>A0A9J5W5T9</accession>
<reference evidence="1 2" key="1">
    <citation type="submission" date="2020-09" db="EMBL/GenBank/DDBJ databases">
        <title>De no assembly of potato wild relative species, Solanum commersonii.</title>
        <authorList>
            <person name="Cho K."/>
        </authorList>
    </citation>
    <scope>NUCLEOTIDE SEQUENCE [LARGE SCALE GENOMIC DNA]</scope>
    <source>
        <strain evidence="1">LZ3.2</strain>
        <tissue evidence="1">Leaf</tissue>
    </source>
</reference>
<gene>
    <name evidence="1" type="ORF">H5410_060721</name>
</gene>
<evidence type="ECO:0000313" key="1">
    <source>
        <dbReference type="EMBL" id="KAG5570955.1"/>
    </source>
</evidence>
<dbReference type="Proteomes" id="UP000824120">
    <property type="component" value="Chromosome 12"/>
</dbReference>
<name>A0A9J5W5T9_SOLCO</name>
<keyword evidence="2" id="KW-1185">Reference proteome</keyword>
<organism evidence="1 2">
    <name type="scientific">Solanum commersonii</name>
    <name type="common">Commerson's wild potato</name>
    <name type="synonym">Commerson's nightshade</name>
    <dbReference type="NCBI Taxonomy" id="4109"/>
    <lineage>
        <taxon>Eukaryota</taxon>
        <taxon>Viridiplantae</taxon>
        <taxon>Streptophyta</taxon>
        <taxon>Embryophyta</taxon>
        <taxon>Tracheophyta</taxon>
        <taxon>Spermatophyta</taxon>
        <taxon>Magnoliopsida</taxon>
        <taxon>eudicotyledons</taxon>
        <taxon>Gunneridae</taxon>
        <taxon>Pentapetalae</taxon>
        <taxon>asterids</taxon>
        <taxon>lamiids</taxon>
        <taxon>Solanales</taxon>
        <taxon>Solanaceae</taxon>
        <taxon>Solanoideae</taxon>
        <taxon>Solaneae</taxon>
        <taxon>Solanum</taxon>
    </lineage>
</organism>
<evidence type="ECO:0000313" key="2">
    <source>
        <dbReference type="Proteomes" id="UP000824120"/>
    </source>
</evidence>
<comment type="caution">
    <text evidence="1">The sequence shown here is derived from an EMBL/GenBank/DDBJ whole genome shotgun (WGS) entry which is preliminary data.</text>
</comment>
<proteinExistence type="predicted"/>
<dbReference type="EMBL" id="JACXVP010000012">
    <property type="protein sequence ID" value="KAG5570955.1"/>
    <property type="molecule type" value="Genomic_DNA"/>
</dbReference>
<sequence>MPFCSHTCSFDAIKLHQFLKFLLDHAINPEKIDRIPEHKDCNSCSTNNSNLMEHLLAFPTSAIISFGPTSHNVFYS</sequence>